<accession>A0AAD9CW76</accession>
<evidence type="ECO:0000313" key="3">
    <source>
        <dbReference type="EMBL" id="KAK1923221.1"/>
    </source>
</evidence>
<gene>
    <name evidence="3" type="ORF">DB88DRAFT_511773</name>
</gene>
<protein>
    <submittedName>
        <fullName evidence="3">Uncharacterized protein</fullName>
    </submittedName>
</protein>
<feature type="coiled-coil region" evidence="1">
    <location>
        <begin position="85"/>
        <end position="112"/>
    </location>
</feature>
<dbReference type="EMBL" id="JAODAN010000007">
    <property type="protein sequence ID" value="KAK1923221.1"/>
    <property type="molecule type" value="Genomic_DNA"/>
</dbReference>
<dbReference type="Proteomes" id="UP001182556">
    <property type="component" value="Unassembled WGS sequence"/>
</dbReference>
<organism evidence="3 4">
    <name type="scientific">Papiliotrema laurentii</name>
    <name type="common">Cryptococcus laurentii</name>
    <dbReference type="NCBI Taxonomy" id="5418"/>
    <lineage>
        <taxon>Eukaryota</taxon>
        <taxon>Fungi</taxon>
        <taxon>Dikarya</taxon>
        <taxon>Basidiomycota</taxon>
        <taxon>Agaricomycotina</taxon>
        <taxon>Tremellomycetes</taxon>
        <taxon>Tremellales</taxon>
        <taxon>Rhynchogastremaceae</taxon>
        <taxon>Papiliotrema</taxon>
    </lineage>
</organism>
<keyword evidence="4" id="KW-1185">Reference proteome</keyword>
<feature type="region of interest" description="Disordered" evidence="2">
    <location>
        <begin position="1"/>
        <end position="33"/>
    </location>
</feature>
<evidence type="ECO:0000256" key="1">
    <source>
        <dbReference type="SAM" id="Coils"/>
    </source>
</evidence>
<feature type="compositionally biased region" description="Pro residues" evidence="2">
    <location>
        <begin position="14"/>
        <end position="27"/>
    </location>
</feature>
<sequence length="273" mass="30163">MGRSKPRTNKRPPPKPARPPTSPPPSTDPDLTSALHTWSTSALGRLDALPKLTQSQLSAIAGAAAGVGDPQGNLPIDLPASLAALFEAKLTLDREKAKLMRMQKELKGYREGVAAVSAGKGKEVAEECTCGRQHSPVYEEYSDEECYNCECDCHYVECDHDHDDACDCEEDYEHTCGPVTIPNPYLQKDPTQMTYQQALDAYRDERDNAARGLDEIGGMFKAAGWEPDPLQPQKPLSEDPERLDEAVRELFNWIKAVVWTIEQAAIVAGRRRV</sequence>
<name>A0AAD9CW76_PAPLA</name>
<dbReference type="AlphaFoldDB" id="A0AAD9CW76"/>
<proteinExistence type="predicted"/>
<evidence type="ECO:0000256" key="2">
    <source>
        <dbReference type="SAM" id="MobiDB-lite"/>
    </source>
</evidence>
<evidence type="ECO:0000313" key="4">
    <source>
        <dbReference type="Proteomes" id="UP001182556"/>
    </source>
</evidence>
<comment type="caution">
    <text evidence="3">The sequence shown here is derived from an EMBL/GenBank/DDBJ whole genome shotgun (WGS) entry which is preliminary data.</text>
</comment>
<keyword evidence="1" id="KW-0175">Coiled coil</keyword>
<reference evidence="3" key="1">
    <citation type="submission" date="2023-02" db="EMBL/GenBank/DDBJ databases">
        <title>Identification and recombinant expression of a fungal hydrolase from Papiliotrema laurentii that hydrolyzes apple cutin and clears colloidal polyester polyurethane.</title>
        <authorList>
            <consortium name="DOE Joint Genome Institute"/>
            <person name="Roman V.A."/>
            <person name="Bojanowski C."/>
            <person name="Crable B.R."/>
            <person name="Wagner D.N."/>
            <person name="Hung C.S."/>
            <person name="Nadeau L.J."/>
            <person name="Schratz L."/>
            <person name="Haridas S."/>
            <person name="Pangilinan J."/>
            <person name="Lipzen A."/>
            <person name="Na H."/>
            <person name="Yan M."/>
            <person name="Ng V."/>
            <person name="Grigoriev I.V."/>
            <person name="Spatafora J.W."/>
            <person name="Barlow D."/>
            <person name="Biffinger J."/>
            <person name="Kelley-Loughnane N."/>
            <person name="Varaljay V.A."/>
            <person name="Crookes-Goodson W.J."/>
        </authorList>
    </citation>
    <scope>NUCLEOTIDE SEQUENCE</scope>
    <source>
        <strain evidence="3">5307AH</strain>
    </source>
</reference>
<feature type="compositionally biased region" description="Basic residues" evidence="2">
    <location>
        <begin position="1"/>
        <end position="13"/>
    </location>
</feature>